<dbReference type="Gene3D" id="3.90.45.10">
    <property type="entry name" value="Peptide deformylase"/>
    <property type="match status" value="1"/>
</dbReference>
<dbReference type="InterPro" id="IPR036821">
    <property type="entry name" value="Peptide_deformylase_sf"/>
</dbReference>
<dbReference type="Proteomes" id="UP001238843">
    <property type="component" value="Chromosome"/>
</dbReference>
<accession>A0AA51GEE0</accession>
<dbReference type="Pfam" id="PF01327">
    <property type="entry name" value="Pep_deformylase"/>
    <property type="match status" value="1"/>
</dbReference>
<reference evidence="2" key="1">
    <citation type="journal article" date="2021" name="Front. Microbiol.">
        <title>Genome Analysis of a Verrucomicrobial Endosymbiont With a Tiny Genome Discovered in an Antarctic Lake.</title>
        <authorList>
            <person name="Williams T.J."/>
            <person name="Allen M.A."/>
            <person name="Ivanova N."/>
            <person name="Huntemann M."/>
            <person name="Haque S."/>
            <person name="Hancock A.M."/>
            <person name="Brazendale S."/>
            <person name="Cavicchioli R."/>
        </authorList>
    </citation>
    <scope>NUCLEOTIDE SEQUENCE</scope>
    <source>
        <strain evidence="2">MAG_Ga0307966_1000010</strain>
    </source>
</reference>
<gene>
    <name evidence="2" type="ORF">QTO32_00575</name>
</gene>
<dbReference type="AlphaFoldDB" id="A0AA51GEE0"/>
<reference evidence="2" key="2">
    <citation type="submission" date="2023-06" db="EMBL/GenBank/DDBJ databases">
        <authorList>
            <person name="Williams T.J."/>
            <person name="Allen M.A."/>
            <person name="Ivanova N."/>
            <person name="Huntemann M."/>
            <person name="Haque S."/>
            <person name="Hancock A.M."/>
            <person name="Brazendale S."/>
            <person name="Cavicchioli R."/>
        </authorList>
    </citation>
    <scope>NUCLEOTIDE SEQUENCE</scope>
    <source>
        <strain evidence="2">MAG_Ga0307966_1000010</strain>
    </source>
</reference>
<dbReference type="InterPro" id="IPR023635">
    <property type="entry name" value="Peptide_deformylase"/>
</dbReference>
<dbReference type="GO" id="GO:0042586">
    <property type="term" value="F:peptide deformylase activity"/>
    <property type="evidence" value="ECO:0007669"/>
    <property type="project" value="InterPro"/>
</dbReference>
<evidence type="ECO:0000313" key="2">
    <source>
        <dbReference type="EMBL" id="WMI30406.1"/>
    </source>
</evidence>
<protein>
    <submittedName>
        <fullName evidence="2">Peptide deformylase</fullName>
    </submittedName>
</protein>
<dbReference type="PRINTS" id="PR01576">
    <property type="entry name" value="PDEFORMYLASE"/>
</dbReference>
<comment type="similarity">
    <text evidence="1">Belongs to the polypeptide deformylase family.</text>
</comment>
<sequence>MNKNNKNRRGLVFDTYNLRKKGFPVNNNKNLIKLGNLLIKNLILYKGLGLSSIQLKTNVQVYCIYYGKIPCLFWNIVISSYTKCRGYANTEACLSIPKINFRGMLRYCNCSFYFTDSFKNLNTVTRVIKALPLFIHETDHLNGYCLLKYL</sequence>
<dbReference type="EMBL" id="CP128385">
    <property type="protein sequence ID" value="WMI30406.1"/>
    <property type="molecule type" value="Genomic_DNA"/>
</dbReference>
<proteinExistence type="inferred from homology"/>
<evidence type="ECO:0000256" key="1">
    <source>
        <dbReference type="ARBA" id="ARBA00010759"/>
    </source>
</evidence>
<dbReference type="SUPFAM" id="SSF56420">
    <property type="entry name" value="Peptide deformylase"/>
    <property type="match status" value="1"/>
</dbReference>
<name>A0AA51GEE0_9BACT</name>
<organism evidence="2">
    <name type="scientific">Candidatus Organicella extenuata</name>
    <dbReference type="NCBI Taxonomy" id="2841811"/>
    <lineage>
        <taxon>Bacteria</taxon>
        <taxon>Pseudomonadati</taxon>
        <taxon>Verrucomicrobiota</taxon>
        <taxon>Candidatus Organicella</taxon>
    </lineage>
</organism>